<dbReference type="RefSeq" id="WP_056967002.1">
    <property type="nucleotide sequence ID" value="NZ_AYYQ01000036.1"/>
</dbReference>
<gene>
    <name evidence="2" type="ORF">FD06_GL000691</name>
</gene>
<proteinExistence type="predicted"/>
<evidence type="ECO:0000313" key="3">
    <source>
        <dbReference type="Proteomes" id="UP000052012"/>
    </source>
</evidence>
<dbReference type="Proteomes" id="UP000052012">
    <property type="component" value="Unassembled WGS sequence"/>
</dbReference>
<comment type="caution">
    <text evidence="2">The sequence shown here is derived from an EMBL/GenBank/DDBJ whole genome shotgun (WGS) entry which is preliminary data.</text>
</comment>
<feature type="chain" id="PRO_5006414966" description="GW domain-containing protein" evidence="1">
    <location>
        <begin position="27"/>
        <end position="323"/>
    </location>
</feature>
<evidence type="ECO:0000313" key="2">
    <source>
        <dbReference type="EMBL" id="KRM67540.1"/>
    </source>
</evidence>
<dbReference type="EMBL" id="AYYQ01000036">
    <property type="protein sequence ID" value="KRM67540.1"/>
    <property type="molecule type" value="Genomic_DNA"/>
</dbReference>
<keyword evidence="1" id="KW-0732">Signal</keyword>
<evidence type="ECO:0008006" key="4">
    <source>
        <dbReference type="Google" id="ProtNLM"/>
    </source>
</evidence>
<accession>A0A0R2AP80</accession>
<evidence type="ECO:0000256" key="1">
    <source>
        <dbReference type="SAM" id="SignalP"/>
    </source>
</evidence>
<dbReference type="AlphaFoldDB" id="A0A0R2AP80"/>
<name>A0A0R2AP80_9LACO</name>
<reference evidence="2 3" key="1">
    <citation type="journal article" date="2015" name="Genome Announc.">
        <title>Expanding the biotechnology potential of lactobacilli through comparative genomics of 213 strains and associated genera.</title>
        <authorList>
            <person name="Sun Z."/>
            <person name="Harris H.M."/>
            <person name="McCann A."/>
            <person name="Guo C."/>
            <person name="Argimon S."/>
            <person name="Zhang W."/>
            <person name="Yang X."/>
            <person name="Jeffery I.B."/>
            <person name="Cooney J.C."/>
            <person name="Kagawa T.F."/>
            <person name="Liu W."/>
            <person name="Song Y."/>
            <person name="Salvetti E."/>
            <person name="Wrobel A."/>
            <person name="Rasinkangas P."/>
            <person name="Parkhill J."/>
            <person name="Rea M.C."/>
            <person name="O'Sullivan O."/>
            <person name="Ritari J."/>
            <person name="Douillard F.P."/>
            <person name="Paul Ross R."/>
            <person name="Yang R."/>
            <person name="Briner A.E."/>
            <person name="Felis G.E."/>
            <person name="de Vos W.M."/>
            <person name="Barrangou R."/>
            <person name="Klaenhammer T.R."/>
            <person name="Caufield P.W."/>
            <person name="Cui Y."/>
            <person name="Zhang H."/>
            <person name="O'Toole P.W."/>
        </authorList>
    </citation>
    <scope>NUCLEOTIDE SEQUENCE [LARGE SCALE GENOMIC DNA]</scope>
    <source>
        <strain evidence="2 3">DSM 23829</strain>
    </source>
</reference>
<keyword evidence="3" id="KW-1185">Reference proteome</keyword>
<dbReference type="PATRIC" id="fig|1423781.4.peg.709"/>
<sequence>MQLRKNFLIITLAFMLTLFFSTSANAQTTPKVDSQYWNAKWRHVKLTSPWKIKLSQRYQDPKTKGWDRRTIKTRILPTGSKVYITKYLDHMTVSITKPNTTKAPAGLGKQSWRYLFKRNQMTFKLLNDEKFNGSVKLATQYKSANFRDFPRNTWSLANIENSYDYSIQCFKVLFKNQSDLVQYEKYDGQYSEFLEASDGDVSDSSASDLEFFNNVKKQRQLYLSKAIKLTDSQKQYLVKPDNKNSVYQIYYNNKIYFTDFSNLRPYNTVVNWSDIDSNQSPNDYKKIVLAYGDEIYLFKGLKWNQTSQGKQITWTYDGYKWVK</sequence>
<feature type="signal peptide" evidence="1">
    <location>
        <begin position="1"/>
        <end position="26"/>
    </location>
</feature>
<organism evidence="2 3">
    <name type="scientific">Apilactobacillus ozensis DSM 23829 = JCM 17196</name>
    <dbReference type="NCBI Taxonomy" id="1423781"/>
    <lineage>
        <taxon>Bacteria</taxon>
        <taxon>Bacillati</taxon>
        <taxon>Bacillota</taxon>
        <taxon>Bacilli</taxon>
        <taxon>Lactobacillales</taxon>
        <taxon>Lactobacillaceae</taxon>
        <taxon>Apilactobacillus</taxon>
    </lineage>
</organism>
<protein>
    <recommendedName>
        <fullName evidence="4">GW domain-containing protein</fullName>
    </recommendedName>
</protein>